<protein>
    <submittedName>
        <fullName evidence="2">Uncharacterized protein</fullName>
    </submittedName>
</protein>
<accession>E2BHV9</accession>
<keyword evidence="3" id="KW-1185">Reference proteome</keyword>
<organism evidence="3">
    <name type="scientific">Harpegnathos saltator</name>
    <name type="common">Jerdon's jumping ant</name>
    <dbReference type="NCBI Taxonomy" id="610380"/>
    <lineage>
        <taxon>Eukaryota</taxon>
        <taxon>Metazoa</taxon>
        <taxon>Ecdysozoa</taxon>
        <taxon>Arthropoda</taxon>
        <taxon>Hexapoda</taxon>
        <taxon>Insecta</taxon>
        <taxon>Pterygota</taxon>
        <taxon>Neoptera</taxon>
        <taxon>Endopterygota</taxon>
        <taxon>Hymenoptera</taxon>
        <taxon>Apocrita</taxon>
        <taxon>Aculeata</taxon>
        <taxon>Formicoidea</taxon>
        <taxon>Formicidae</taxon>
        <taxon>Ponerinae</taxon>
        <taxon>Ponerini</taxon>
        <taxon>Harpegnathos</taxon>
    </lineage>
</organism>
<dbReference type="AlphaFoldDB" id="E2BHV9"/>
<gene>
    <name evidence="2" type="ORF">EAI_04238</name>
</gene>
<dbReference type="EMBL" id="GL448349">
    <property type="protein sequence ID" value="EFN84722.1"/>
    <property type="molecule type" value="Genomic_DNA"/>
</dbReference>
<evidence type="ECO:0000313" key="2">
    <source>
        <dbReference type="EMBL" id="EFN84722.1"/>
    </source>
</evidence>
<proteinExistence type="predicted"/>
<evidence type="ECO:0000313" key="3">
    <source>
        <dbReference type="Proteomes" id="UP000008237"/>
    </source>
</evidence>
<keyword evidence="1" id="KW-0175">Coiled coil</keyword>
<name>E2BHV9_HARSA</name>
<dbReference type="InParanoid" id="E2BHV9"/>
<sequence length="86" mass="9883">MDSGDASMATVSGVQLRKRPCVMTPEQPSGAEMWAIRQELSTLREERQRQQAREAEFQSQLLQQDEALKRLEEHLIQLSSSNNIRQ</sequence>
<reference evidence="2 3" key="1">
    <citation type="journal article" date="2010" name="Science">
        <title>Genomic comparison of the ants Camponotus floridanus and Harpegnathos saltator.</title>
        <authorList>
            <person name="Bonasio R."/>
            <person name="Zhang G."/>
            <person name="Ye C."/>
            <person name="Mutti N.S."/>
            <person name="Fang X."/>
            <person name="Qin N."/>
            <person name="Donahue G."/>
            <person name="Yang P."/>
            <person name="Li Q."/>
            <person name="Li C."/>
            <person name="Zhang P."/>
            <person name="Huang Z."/>
            <person name="Berger S.L."/>
            <person name="Reinberg D."/>
            <person name="Wang J."/>
            <person name="Liebig J."/>
        </authorList>
    </citation>
    <scope>NUCLEOTIDE SEQUENCE [LARGE SCALE GENOMIC DNA]</scope>
    <source>
        <strain evidence="2 3">R22 G/1</strain>
    </source>
</reference>
<dbReference type="Proteomes" id="UP000008237">
    <property type="component" value="Unassembled WGS sequence"/>
</dbReference>
<evidence type="ECO:0000256" key="1">
    <source>
        <dbReference type="SAM" id="Coils"/>
    </source>
</evidence>
<feature type="coiled-coil region" evidence="1">
    <location>
        <begin position="33"/>
        <end position="60"/>
    </location>
</feature>